<comment type="caution">
    <text evidence="10">The sequence shown here is derived from an EMBL/GenBank/DDBJ whole genome shotgun (WGS) entry which is preliminary data.</text>
</comment>
<proteinExistence type="inferred from homology"/>
<reference evidence="11" key="1">
    <citation type="journal article" date="2019" name="Int. J. Syst. Evol. Microbiol.">
        <title>The Global Catalogue of Microorganisms (GCM) 10K type strain sequencing project: providing services to taxonomists for standard genome sequencing and annotation.</title>
        <authorList>
            <consortium name="The Broad Institute Genomics Platform"/>
            <consortium name="The Broad Institute Genome Sequencing Center for Infectious Disease"/>
            <person name="Wu L."/>
            <person name="Ma J."/>
        </authorList>
    </citation>
    <scope>NUCLEOTIDE SEQUENCE [LARGE SCALE GENOMIC DNA]</scope>
    <source>
        <strain evidence="11">KCTC 42585</strain>
    </source>
</reference>
<comment type="similarity">
    <text evidence="9">Belongs to the GGGP/HepGP synthase family. Group II subfamily.</text>
</comment>
<feature type="binding site" evidence="9">
    <location>
        <begin position="203"/>
        <end position="204"/>
    </location>
    <ligand>
        <name>sn-glycerol 1-phosphate</name>
        <dbReference type="ChEBI" id="CHEBI:57685"/>
    </ligand>
</feature>
<comment type="catalytic activity">
    <reaction evidence="8 9">
        <text>sn-glycerol 1-phosphate + (2E,6E,10E)-geranylgeranyl diphosphate = sn-3-O-(geranylgeranyl)glycerol 1-phosphate + diphosphate</text>
        <dbReference type="Rhea" id="RHEA:23404"/>
        <dbReference type="ChEBI" id="CHEBI:33019"/>
        <dbReference type="ChEBI" id="CHEBI:57677"/>
        <dbReference type="ChEBI" id="CHEBI:57685"/>
        <dbReference type="ChEBI" id="CHEBI:58756"/>
        <dbReference type="EC" id="2.5.1.41"/>
    </reaction>
</comment>
<feature type="binding site" evidence="9">
    <location>
        <position position="52"/>
    </location>
    <ligand>
        <name>Mg(2+)</name>
        <dbReference type="ChEBI" id="CHEBI:18420"/>
    </ligand>
</feature>
<keyword evidence="6 9" id="KW-0594">Phospholipid biosynthesis</keyword>
<keyword evidence="11" id="KW-1185">Reference proteome</keyword>
<organism evidence="10 11">
    <name type="scientific">Salinimicrobium flavum</name>
    <dbReference type="NCBI Taxonomy" id="1737065"/>
    <lineage>
        <taxon>Bacteria</taxon>
        <taxon>Pseudomonadati</taxon>
        <taxon>Bacteroidota</taxon>
        <taxon>Flavobacteriia</taxon>
        <taxon>Flavobacteriales</taxon>
        <taxon>Flavobacteriaceae</taxon>
        <taxon>Salinimicrobium</taxon>
    </lineage>
</organism>
<dbReference type="Proteomes" id="UP001597468">
    <property type="component" value="Unassembled WGS sequence"/>
</dbReference>
<evidence type="ECO:0000256" key="5">
    <source>
        <dbReference type="ARBA" id="ARBA00023098"/>
    </source>
</evidence>
<evidence type="ECO:0000313" key="11">
    <source>
        <dbReference type="Proteomes" id="UP001597468"/>
    </source>
</evidence>
<dbReference type="EC" id="2.5.1.41" evidence="9"/>
<feature type="binding site" evidence="9">
    <location>
        <begin position="225"/>
        <end position="226"/>
    </location>
    <ligand>
        <name>sn-glycerol 1-phosphate</name>
        <dbReference type="ChEBI" id="CHEBI:57685"/>
    </ligand>
</feature>
<evidence type="ECO:0000256" key="6">
    <source>
        <dbReference type="ARBA" id="ARBA00023209"/>
    </source>
</evidence>
<comment type="cofactor">
    <cofactor evidence="9">
        <name>Mg(2+)</name>
        <dbReference type="ChEBI" id="CHEBI:18420"/>
    </cofactor>
</comment>
<comment type="function">
    <text evidence="9">Prenyltransferase that catalyzes the transfer of the geranylgeranyl moiety of geranylgeranyl diphosphate (GGPP) to the C3 hydroxyl of sn-glycerol-1-phosphate (G1P).</text>
</comment>
<evidence type="ECO:0000313" key="10">
    <source>
        <dbReference type="EMBL" id="MFD2517119.1"/>
    </source>
</evidence>
<dbReference type="NCBIfam" id="TIGR01769">
    <property type="entry name" value="GGGP"/>
    <property type="match status" value="1"/>
</dbReference>
<dbReference type="InterPro" id="IPR010946">
    <property type="entry name" value="GGGP_synth"/>
</dbReference>
<evidence type="ECO:0000256" key="4">
    <source>
        <dbReference type="ARBA" id="ARBA00022842"/>
    </source>
</evidence>
<dbReference type="NCBIfam" id="NF003198">
    <property type="entry name" value="PRK04169.1-2"/>
    <property type="match status" value="1"/>
</dbReference>
<evidence type="ECO:0000256" key="8">
    <source>
        <dbReference type="ARBA" id="ARBA00047288"/>
    </source>
</evidence>
<keyword evidence="1 9" id="KW-0444">Lipid biosynthesis</keyword>
<feature type="binding site" evidence="9">
    <location>
        <position position="24"/>
    </location>
    <ligand>
        <name>Mg(2+)</name>
        <dbReference type="ChEBI" id="CHEBI:18420"/>
    </ligand>
</feature>
<dbReference type="InterPro" id="IPR008205">
    <property type="entry name" value="GGGP_HepGP_synthase"/>
</dbReference>
<keyword evidence="4 9" id="KW-0460">Magnesium</keyword>
<evidence type="ECO:0000256" key="2">
    <source>
        <dbReference type="ARBA" id="ARBA00022679"/>
    </source>
</evidence>
<dbReference type="PANTHER" id="PTHR40029">
    <property type="match status" value="1"/>
</dbReference>
<feature type="binding site" evidence="9">
    <location>
        <begin position="172"/>
        <end position="178"/>
    </location>
    <ligand>
        <name>sn-glycerol 1-phosphate</name>
        <dbReference type="ChEBI" id="CHEBI:57685"/>
    </ligand>
</feature>
<keyword evidence="7 9" id="KW-1208">Phospholipid metabolism</keyword>
<evidence type="ECO:0000256" key="1">
    <source>
        <dbReference type="ARBA" id="ARBA00022516"/>
    </source>
</evidence>
<evidence type="ECO:0000256" key="9">
    <source>
        <dbReference type="HAMAP-Rule" id="MF_00112"/>
    </source>
</evidence>
<dbReference type="InterPro" id="IPR039074">
    <property type="entry name" value="GGGP/HepGP_synthase_I"/>
</dbReference>
<keyword evidence="5 9" id="KW-0443">Lipid metabolism</keyword>
<evidence type="ECO:0000256" key="3">
    <source>
        <dbReference type="ARBA" id="ARBA00022723"/>
    </source>
</evidence>
<dbReference type="PANTHER" id="PTHR40029:SF2">
    <property type="entry name" value="HEPTAPRENYLGLYCERYL PHOSPHATE SYNTHASE"/>
    <property type="match status" value="1"/>
</dbReference>
<dbReference type="Pfam" id="PF01884">
    <property type="entry name" value="PcrB"/>
    <property type="match status" value="1"/>
</dbReference>
<dbReference type="SUPFAM" id="SSF51395">
    <property type="entry name" value="FMN-linked oxidoreductases"/>
    <property type="match status" value="1"/>
</dbReference>
<sequence>MSQVLTNILKSAAAEEKLLAVLIDPDKFKTDSASEFLRKIPRQATHILVGGSRVENGRTEACVKALKAETQLPVILFPGDHSHITGAADALFFLSLLSGRNPEFLIGQQVRSVNKIRQTQLEIIPTGYILVDGGKECAVHHVSQTSPLSPKDPETIVNTALAGEYSGKGLVYLEAGSGAKFPVSAQIISLVKKAISVPLIVGGGIRSAEALSEAYTAGADMVVVGTAFENEDFFLS</sequence>
<accession>A0ABW5IUJ2</accession>
<dbReference type="Gene3D" id="3.20.20.390">
    <property type="entry name" value="FMN-linked oxidoreductases"/>
    <property type="match status" value="1"/>
</dbReference>
<protein>
    <recommendedName>
        <fullName evidence="9">Geranylgeranylglyceryl phosphate synthase</fullName>
        <shortName evidence="9">GGGP synthase</shortName>
        <shortName evidence="9">GGGPS</shortName>
        <ecNumber evidence="9">2.5.1.41</ecNumber>
    </recommendedName>
    <alternativeName>
        <fullName evidence="9">(S)-3-O-geranylgeranylglyceryl phosphate synthase</fullName>
    </alternativeName>
    <alternativeName>
        <fullName evidence="9">Phosphoglycerol geranylgeranyltransferase</fullName>
    </alternativeName>
</protein>
<keyword evidence="3 9" id="KW-0479">Metal-binding</keyword>
<dbReference type="RefSeq" id="WP_380748845.1">
    <property type="nucleotide sequence ID" value="NZ_JBHULT010000006.1"/>
</dbReference>
<dbReference type="NCBIfam" id="TIGR01768">
    <property type="entry name" value="GGGP-family"/>
    <property type="match status" value="1"/>
</dbReference>
<dbReference type="EMBL" id="JBHULT010000006">
    <property type="protein sequence ID" value="MFD2517119.1"/>
    <property type="molecule type" value="Genomic_DNA"/>
</dbReference>
<evidence type="ECO:0000256" key="7">
    <source>
        <dbReference type="ARBA" id="ARBA00023264"/>
    </source>
</evidence>
<dbReference type="HAMAP" id="MF_00112">
    <property type="entry name" value="GGGP_HepGP_synthase"/>
    <property type="match status" value="1"/>
</dbReference>
<dbReference type="InterPro" id="IPR038597">
    <property type="entry name" value="GGGP/HepGP_synthase_sf"/>
</dbReference>
<comment type="caution">
    <text evidence="9">Lacks conserved residue(s) required for the propagation of feature annotation.</text>
</comment>
<name>A0ABW5IUJ2_9FLAO</name>
<gene>
    <name evidence="10" type="ORF">ACFSTG_04380</name>
</gene>
<keyword evidence="2 9" id="KW-0808">Transferase</keyword>